<evidence type="ECO:0000313" key="2">
    <source>
        <dbReference type="Proteomes" id="UP000186323"/>
    </source>
</evidence>
<gene>
    <name evidence="1" type="ORF">DESPIGER_0869</name>
</gene>
<evidence type="ECO:0000313" key="1">
    <source>
        <dbReference type="EMBL" id="SFV72738.1"/>
    </source>
</evidence>
<organism evidence="1 2">
    <name type="scientific">Desulfovibrio piger</name>
    <dbReference type="NCBI Taxonomy" id="901"/>
    <lineage>
        <taxon>Bacteria</taxon>
        <taxon>Pseudomonadati</taxon>
        <taxon>Thermodesulfobacteriota</taxon>
        <taxon>Desulfovibrionia</taxon>
        <taxon>Desulfovibrionales</taxon>
        <taxon>Desulfovibrionaceae</taxon>
        <taxon>Desulfovibrio</taxon>
    </lineage>
</organism>
<sequence>MPDIPKSFAGDATGSKRAEMAGKIFLQKKLAWKAASA</sequence>
<keyword evidence="2" id="KW-1185">Reference proteome</keyword>
<dbReference type="EMBL" id="LT630450">
    <property type="protein sequence ID" value="SFV72738.1"/>
    <property type="molecule type" value="Genomic_DNA"/>
</dbReference>
<name>A0A1K1LDG6_9BACT</name>
<protein>
    <submittedName>
        <fullName evidence="1">Uncharacterized protein</fullName>
    </submittedName>
</protein>
<accession>A0A1K1LDG6</accession>
<dbReference type="Proteomes" id="UP000186323">
    <property type="component" value="Chromosome I"/>
</dbReference>
<proteinExistence type="predicted"/>
<reference evidence="2" key="1">
    <citation type="submission" date="2016-10" db="EMBL/GenBank/DDBJ databases">
        <authorList>
            <person name="Wegmann U."/>
        </authorList>
    </citation>
    <scope>NUCLEOTIDE SEQUENCE [LARGE SCALE GENOMIC DNA]</scope>
</reference>
<dbReference type="KEGG" id="dpg:DESPIGER_0869"/>
<dbReference type="AlphaFoldDB" id="A0A1K1LDG6"/>